<feature type="transmembrane region" description="Helical" evidence="3">
    <location>
        <begin position="159"/>
        <end position="183"/>
    </location>
</feature>
<dbReference type="AlphaFoldDB" id="A0A0P7YS65"/>
<comment type="caution">
    <text evidence="4">The sequence shown here is derived from an EMBL/GenBank/DDBJ whole genome shotgun (WGS) entry which is preliminary data.</text>
</comment>
<feature type="region of interest" description="Disordered" evidence="2">
    <location>
        <begin position="1"/>
        <end position="24"/>
    </location>
</feature>
<feature type="compositionally biased region" description="Basic residues" evidence="2">
    <location>
        <begin position="322"/>
        <end position="342"/>
    </location>
</feature>
<keyword evidence="3" id="KW-0812">Transmembrane</keyword>
<feature type="transmembrane region" description="Helical" evidence="3">
    <location>
        <begin position="283"/>
        <end position="301"/>
    </location>
</feature>
<sequence length="342" mass="38665">MTSTDRVLDNDFHRSAASGQDAETASFAVRAEEIQTQPKADDYPFIPESDQNQGNQVILQPTSKSFSTISVEKSKENDADKETDLAGFRIRRIMRWVGYGLFILYCVDVGYILYPPEFTNIVWEYQAMGDLVRLVPTLAISFILIFYGETADRKKIERWVLFVLSWATVLIAVIHLLMVPLALVNAARISVQNNEQISTQVNQQKQQLEATQEQLERATTEELASLIPVPDTQGNLPNAPKNPEEAKVQVITRLGEARQAADTQAENARENLRDNLLKNTVKIVVEAFIGAVILIYTWALTRWARRRKSYGRNAETLAISKQGKRLRKNGKANKSSRLRRSV</sequence>
<evidence type="ECO:0000256" key="1">
    <source>
        <dbReference type="SAM" id="Coils"/>
    </source>
</evidence>
<keyword evidence="3" id="KW-1133">Transmembrane helix</keyword>
<evidence type="ECO:0000256" key="3">
    <source>
        <dbReference type="SAM" id="Phobius"/>
    </source>
</evidence>
<dbReference type="EMBL" id="LJZR01000036">
    <property type="protein sequence ID" value="KPQ33228.1"/>
    <property type="molecule type" value="Genomic_DNA"/>
</dbReference>
<evidence type="ECO:0000256" key="2">
    <source>
        <dbReference type="SAM" id="MobiDB-lite"/>
    </source>
</evidence>
<protein>
    <submittedName>
        <fullName evidence="4">Uncharacterized protein</fullName>
    </submittedName>
</protein>
<evidence type="ECO:0000313" key="4">
    <source>
        <dbReference type="EMBL" id="KPQ33228.1"/>
    </source>
</evidence>
<name>A0A0P7YS65_9CYAN</name>
<organism evidence="4 5">
    <name type="scientific">Phormidesmis priestleyi Ana</name>
    <dbReference type="NCBI Taxonomy" id="1666911"/>
    <lineage>
        <taxon>Bacteria</taxon>
        <taxon>Bacillati</taxon>
        <taxon>Cyanobacteriota</taxon>
        <taxon>Cyanophyceae</taxon>
        <taxon>Leptolyngbyales</taxon>
        <taxon>Leptolyngbyaceae</taxon>
        <taxon>Phormidesmis</taxon>
    </lineage>
</organism>
<dbReference type="NCBIfam" id="NF038305">
    <property type="entry name" value="HpsJ_fam"/>
    <property type="match status" value="1"/>
</dbReference>
<feature type="coiled-coil region" evidence="1">
    <location>
        <begin position="194"/>
        <end position="221"/>
    </location>
</feature>
<feature type="region of interest" description="Disordered" evidence="2">
    <location>
        <begin position="321"/>
        <end position="342"/>
    </location>
</feature>
<dbReference type="STRING" id="1666911.HLUCCA11_19310"/>
<feature type="transmembrane region" description="Helical" evidence="3">
    <location>
        <begin position="96"/>
        <end position="114"/>
    </location>
</feature>
<gene>
    <name evidence="4" type="ORF">HLUCCA11_19310</name>
</gene>
<dbReference type="InterPro" id="IPR047709">
    <property type="entry name" value="HpsJ-like"/>
</dbReference>
<keyword evidence="1" id="KW-0175">Coiled coil</keyword>
<proteinExistence type="predicted"/>
<evidence type="ECO:0000313" key="5">
    <source>
        <dbReference type="Proteomes" id="UP000050465"/>
    </source>
</evidence>
<accession>A0A0P7YS65</accession>
<feature type="transmembrane region" description="Helical" evidence="3">
    <location>
        <begin position="126"/>
        <end position="147"/>
    </location>
</feature>
<dbReference type="Proteomes" id="UP000050465">
    <property type="component" value="Unassembled WGS sequence"/>
</dbReference>
<keyword evidence="3" id="KW-0472">Membrane</keyword>
<feature type="compositionally biased region" description="Basic and acidic residues" evidence="2">
    <location>
        <begin position="1"/>
        <end position="14"/>
    </location>
</feature>
<reference evidence="4 5" key="1">
    <citation type="submission" date="2015-09" db="EMBL/GenBank/DDBJ databases">
        <title>Identification and resolution of microdiversity through metagenomic sequencing of parallel consortia.</title>
        <authorList>
            <person name="Nelson W.C."/>
            <person name="Romine M.F."/>
            <person name="Lindemann S.R."/>
        </authorList>
    </citation>
    <scope>NUCLEOTIDE SEQUENCE [LARGE SCALE GENOMIC DNA]</scope>
    <source>
        <strain evidence="4">Ana</strain>
    </source>
</reference>